<dbReference type="GO" id="GO:0005524">
    <property type="term" value="F:ATP binding"/>
    <property type="evidence" value="ECO:0007669"/>
    <property type="project" value="UniProtKB-KW"/>
</dbReference>
<reference evidence="4 5" key="1">
    <citation type="submission" date="2015-12" db="EMBL/GenBank/DDBJ databases">
        <title>Genome sequence of Tistrella mobilis MCCC 1A02139.</title>
        <authorList>
            <person name="Lu L."/>
            <person name="Lai Q."/>
            <person name="Shao Z."/>
            <person name="Qian P."/>
        </authorList>
    </citation>
    <scope>NUCLEOTIDE SEQUENCE [LARGE SCALE GENOMIC DNA]</scope>
    <source>
        <strain evidence="4 5">MCCC 1A02139</strain>
    </source>
</reference>
<dbReference type="GeneID" id="97241351"/>
<organism evidence="4 5">
    <name type="scientific">Tistrella mobilis</name>
    <dbReference type="NCBI Taxonomy" id="171437"/>
    <lineage>
        <taxon>Bacteria</taxon>
        <taxon>Pseudomonadati</taxon>
        <taxon>Pseudomonadota</taxon>
        <taxon>Alphaproteobacteria</taxon>
        <taxon>Geminicoccales</taxon>
        <taxon>Geminicoccaceae</taxon>
        <taxon>Tistrella</taxon>
    </lineage>
</organism>
<dbReference type="SUPFAM" id="SSF52540">
    <property type="entry name" value="P-loop containing nucleoside triphosphate hydrolases"/>
    <property type="match status" value="1"/>
</dbReference>
<dbReference type="RefSeq" id="WP_062769794.1">
    <property type="nucleotide sequence ID" value="NZ_CP121045.1"/>
</dbReference>
<dbReference type="AlphaFoldDB" id="A0A162JR79"/>
<dbReference type="Gene3D" id="3.40.50.300">
    <property type="entry name" value="P-loop containing nucleotide triphosphate hydrolases"/>
    <property type="match status" value="1"/>
</dbReference>
<comment type="caution">
    <text evidence="4">The sequence shown here is derived from an EMBL/GenBank/DDBJ whole genome shotgun (WGS) entry which is preliminary data.</text>
</comment>
<dbReference type="SMART" id="SM00382">
    <property type="entry name" value="AAA"/>
    <property type="match status" value="1"/>
</dbReference>
<dbReference type="OrthoDB" id="9810077at2"/>
<feature type="domain" description="ABC transporter" evidence="3">
    <location>
        <begin position="6"/>
        <end position="234"/>
    </location>
</feature>
<dbReference type="Proteomes" id="UP000075787">
    <property type="component" value="Unassembled WGS sequence"/>
</dbReference>
<name>A0A162JR79_9PROT</name>
<dbReference type="GO" id="GO:0016887">
    <property type="term" value="F:ATP hydrolysis activity"/>
    <property type="evidence" value="ECO:0007669"/>
    <property type="project" value="InterPro"/>
</dbReference>
<dbReference type="InterPro" id="IPR003439">
    <property type="entry name" value="ABC_transporter-like_ATP-bd"/>
</dbReference>
<protein>
    <recommendedName>
        <fullName evidence="3">ABC transporter domain-containing protein</fullName>
    </recommendedName>
</protein>
<sequence>MSAAALALDHVTLSLGGRVVLDDLSLDVRPGELLALIGPNGSGKTTALRMLTGTLRPETGRALIDGRPVAGLGRRAVATRIAHLPQGFRSHWNLTVRDLVRLGAARGAGWWQAARPAAPDPALDLGALLGRRLEDLSGGERARAAVAWALAAPAGALLADEPAAALDIGHALSLMRLFEGLRGAVTVVVVLHDLGLALAHADRVAVLAKGRLLALDTPYVVLQNGAIEAAFGIRPVPAPVGPGAWPVAVRAGAEPRGNPGDSL</sequence>
<dbReference type="PANTHER" id="PTHR42794:SF2">
    <property type="entry name" value="ABC TRANSPORTER ATP-BINDING PROTEIN"/>
    <property type="match status" value="1"/>
</dbReference>
<dbReference type="PROSITE" id="PS50893">
    <property type="entry name" value="ABC_TRANSPORTER_2"/>
    <property type="match status" value="1"/>
</dbReference>
<evidence type="ECO:0000313" key="4">
    <source>
        <dbReference type="EMBL" id="KYO49707.1"/>
    </source>
</evidence>
<evidence type="ECO:0000256" key="1">
    <source>
        <dbReference type="ARBA" id="ARBA00022741"/>
    </source>
</evidence>
<dbReference type="InterPro" id="IPR027417">
    <property type="entry name" value="P-loop_NTPase"/>
</dbReference>
<evidence type="ECO:0000256" key="2">
    <source>
        <dbReference type="ARBA" id="ARBA00022840"/>
    </source>
</evidence>
<keyword evidence="1" id="KW-0547">Nucleotide-binding</keyword>
<gene>
    <name evidence="4" type="ORF">AUP44_16210</name>
</gene>
<accession>A0A162JR79</accession>
<dbReference type="EMBL" id="LPZR01000218">
    <property type="protein sequence ID" value="KYO49707.1"/>
    <property type="molecule type" value="Genomic_DNA"/>
</dbReference>
<dbReference type="Pfam" id="PF00005">
    <property type="entry name" value="ABC_tran"/>
    <property type="match status" value="1"/>
</dbReference>
<evidence type="ECO:0000313" key="5">
    <source>
        <dbReference type="Proteomes" id="UP000075787"/>
    </source>
</evidence>
<dbReference type="PANTHER" id="PTHR42794">
    <property type="entry name" value="HEMIN IMPORT ATP-BINDING PROTEIN HMUV"/>
    <property type="match status" value="1"/>
</dbReference>
<evidence type="ECO:0000259" key="3">
    <source>
        <dbReference type="PROSITE" id="PS50893"/>
    </source>
</evidence>
<dbReference type="InterPro" id="IPR003593">
    <property type="entry name" value="AAA+_ATPase"/>
</dbReference>
<keyword evidence="2" id="KW-0067">ATP-binding</keyword>
<proteinExistence type="predicted"/>